<gene>
    <name evidence="1" type="ORF">C9J12_03440</name>
</gene>
<organism evidence="1 2">
    <name type="scientific">Photobacterium frigidiphilum</name>
    <dbReference type="NCBI Taxonomy" id="264736"/>
    <lineage>
        <taxon>Bacteria</taxon>
        <taxon>Pseudomonadati</taxon>
        <taxon>Pseudomonadota</taxon>
        <taxon>Gammaproteobacteria</taxon>
        <taxon>Vibrionales</taxon>
        <taxon>Vibrionaceae</taxon>
        <taxon>Photobacterium</taxon>
    </lineage>
</organism>
<evidence type="ECO:0000313" key="1">
    <source>
        <dbReference type="EMBL" id="PSU51029.1"/>
    </source>
</evidence>
<dbReference type="AlphaFoldDB" id="A0A2T3JPP1"/>
<keyword evidence="2" id="KW-1185">Reference proteome</keyword>
<accession>A0A2T3JPP1</accession>
<dbReference type="EMBL" id="PYMJ01000002">
    <property type="protein sequence ID" value="PSU51029.1"/>
    <property type="molecule type" value="Genomic_DNA"/>
</dbReference>
<protein>
    <submittedName>
        <fullName evidence="1">Uncharacterized protein</fullName>
    </submittedName>
</protein>
<proteinExistence type="predicted"/>
<sequence>MRPVILSVVYITKLPQDVRISENLLGYRLGKGEQSTDEKNPPLKGRIQMLSLPMLFNQCLVNERL</sequence>
<dbReference type="Proteomes" id="UP000240987">
    <property type="component" value="Unassembled WGS sequence"/>
</dbReference>
<reference evidence="1 2" key="1">
    <citation type="submission" date="2018-01" db="EMBL/GenBank/DDBJ databases">
        <title>Whole genome sequencing of Histamine producing bacteria.</title>
        <authorList>
            <person name="Butler K."/>
        </authorList>
    </citation>
    <scope>NUCLEOTIDE SEQUENCE [LARGE SCALE GENOMIC DNA]</scope>
    <source>
        <strain evidence="1 2">JCM 12947</strain>
    </source>
</reference>
<evidence type="ECO:0000313" key="2">
    <source>
        <dbReference type="Proteomes" id="UP000240987"/>
    </source>
</evidence>
<name>A0A2T3JPP1_9GAMM</name>
<comment type="caution">
    <text evidence="1">The sequence shown here is derived from an EMBL/GenBank/DDBJ whole genome shotgun (WGS) entry which is preliminary data.</text>
</comment>